<gene>
    <name evidence="6" type="primary">107361201</name>
</gene>
<evidence type="ECO:0008006" key="8">
    <source>
        <dbReference type="Google" id="ProtNLM"/>
    </source>
</evidence>
<evidence type="ECO:0000256" key="3">
    <source>
        <dbReference type="ARBA" id="ARBA00022989"/>
    </source>
</evidence>
<keyword evidence="7" id="KW-1185">Reference proteome</keyword>
<evidence type="ECO:0000313" key="6">
    <source>
        <dbReference type="EnsemblMetazoa" id="tetur06g04240.1"/>
    </source>
</evidence>
<comment type="subcellular location">
    <subcellularLocation>
        <location evidence="1">Membrane</location>
        <topology evidence="1">Multi-pass membrane protein</topology>
    </subcellularLocation>
</comment>
<dbReference type="KEGG" id="tut:107361201"/>
<dbReference type="PANTHER" id="PTHR15371">
    <property type="entry name" value="TIM23"/>
    <property type="match status" value="1"/>
</dbReference>
<dbReference type="GO" id="GO:0008320">
    <property type="term" value="F:protein transmembrane transporter activity"/>
    <property type="evidence" value="ECO:0007669"/>
    <property type="project" value="TreeGrafter"/>
</dbReference>
<dbReference type="AlphaFoldDB" id="T1K7H1"/>
<dbReference type="InterPro" id="IPR045238">
    <property type="entry name" value="Tim23-like"/>
</dbReference>
<keyword evidence="2 5" id="KW-0812">Transmembrane</keyword>
<feature type="transmembrane region" description="Helical" evidence="5">
    <location>
        <begin position="189"/>
        <end position="207"/>
    </location>
</feature>
<evidence type="ECO:0000256" key="5">
    <source>
        <dbReference type="SAM" id="Phobius"/>
    </source>
</evidence>
<evidence type="ECO:0000313" key="7">
    <source>
        <dbReference type="Proteomes" id="UP000015104"/>
    </source>
</evidence>
<evidence type="ECO:0000256" key="1">
    <source>
        <dbReference type="ARBA" id="ARBA00004141"/>
    </source>
</evidence>
<evidence type="ECO:0000256" key="2">
    <source>
        <dbReference type="ARBA" id="ARBA00022692"/>
    </source>
</evidence>
<reference evidence="7" key="1">
    <citation type="submission" date="2011-08" db="EMBL/GenBank/DDBJ databases">
        <authorList>
            <person name="Rombauts S."/>
        </authorList>
    </citation>
    <scope>NUCLEOTIDE SEQUENCE</scope>
    <source>
        <strain evidence="7">London</strain>
    </source>
</reference>
<reference evidence="6" key="2">
    <citation type="submission" date="2015-06" db="UniProtKB">
        <authorList>
            <consortium name="EnsemblMetazoa"/>
        </authorList>
    </citation>
    <scope>IDENTIFICATION</scope>
</reference>
<dbReference type="EnsemblMetazoa" id="tetur06g04240.1">
    <property type="protein sequence ID" value="tetur06g04240.1"/>
    <property type="gene ID" value="tetur06g04240"/>
</dbReference>
<organism evidence="6 7">
    <name type="scientific">Tetranychus urticae</name>
    <name type="common">Two-spotted spider mite</name>
    <dbReference type="NCBI Taxonomy" id="32264"/>
    <lineage>
        <taxon>Eukaryota</taxon>
        <taxon>Metazoa</taxon>
        <taxon>Ecdysozoa</taxon>
        <taxon>Arthropoda</taxon>
        <taxon>Chelicerata</taxon>
        <taxon>Arachnida</taxon>
        <taxon>Acari</taxon>
        <taxon>Acariformes</taxon>
        <taxon>Trombidiformes</taxon>
        <taxon>Prostigmata</taxon>
        <taxon>Eleutherengona</taxon>
        <taxon>Raphignathae</taxon>
        <taxon>Tetranychoidea</taxon>
        <taxon>Tetranychidae</taxon>
        <taxon>Tetranychus</taxon>
    </lineage>
</organism>
<dbReference type="GO" id="GO:0005744">
    <property type="term" value="C:TIM23 mitochondrial import inner membrane translocase complex"/>
    <property type="evidence" value="ECO:0007669"/>
    <property type="project" value="TreeGrafter"/>
</dbReference>
<proteinExistence type="predicted"/>
<dbReference type="HOGENOM" id="CLU_063935_2_2_1"/>
<dbReference type="STRING" id="32264.T1K7H1"/>
<dbReference type="Proteomes" id="UP000015104">
    <property type="component" value="Unassembled WGS sequence"/>
</dbReference>
<evidence type="ECO:0000256" key="4">
    <source>
        <dbReference type="ARBA" id="ARBA00023136"/>
    </source>
</evidence>
<dbReference type="PANTHER" id="PTHR15371:SF0">
    <property type="entry name" value="SD19278P"/>
    <property type="match status" value="1"/>
</dbReference>
<sequence length="215" mass="23022">MDSDRNSPFNVPIGNVGFKSPYLNLDPKIFLGNQESSDYIYLDGGNRPSRGRFELAFSQIGGSVMAGASIGGVIGCYNGFKLTSLNTAAIDSNHVNKPLSWAVRRSQILNYIGKTGAVTGNTFGVVALLYSAIGVGLGFLNDTNEDINTVAAGTLTGVLFRGLSNPQVTNDVAKELIKSQLWQVRLRRSLIGGLIGASLSSLFVLATNKEKYLKR</sequence>
<dbReference type="EMBL" id="CAEY01001805">
    <property type="status" value="NOT_ANNOTATED_CDS"/>
    <property type="molecule type" value="Genomic_DNA"/>
</dbReference>
<accession>T1K7H1</accession>
<dbReference type="OrthoDB" id="2228at2759"/>
<dbReference type="Pfam" id="PF02466">
    <property type="entry name" value="Tim17"/>
    <property type="match status" value="1"/>
</dbReference>
<keyword evidence="4 5" id="KW-0472">Membrane</keyword>
<name>T1K7H1_TETUR</name>
<keyword evidence="3 5" id="KW-1133">Transmembrane helix</keyword>
<protein>
    <recommendedName>
        <fullName evidence="8">Mitochondrial import inner membrane translocase subunit TIM23</fullName>
    </recommendedName>
</protein>
<dbReference type="OMA" id="KWHCIPA"/>
<dbReference type="GO" id="GO:0030150">
    <property type="term" value="P:protein import into mitochondrial matrix"/>
    <property type="evidence" value="ECO:0007669"/>
    <property type="project" value="TreeGrafter"/>
</dbReference>
<dbReference type="eggNOG" id="KOG3324">
    <property type="taxonomic scope" value="Eukaryota"/>
</dbReference>